<comment type="caution">
    <text evidence="6">Lacks conserved residue(s) required for the propagation of feature annotation.</text>
</comment>
<evidence type="ECO:0000256" key="1">
    <source>
        <dbReference type="ARBA" id="ARBA00004651"/>
    </source>
</evidence>
<comment type="function">
    <text evidence="6">Gustatory receptor which mediates acceptance or avoidance behavior, depending on its substrates.</text>
</comment>
<evidence type="ECO:0000256" key="4">
    <source>
        <dbReference type="ARBA" id="ARBA00022989"/>
    </source>
</evidence>
<dbReference type="GO" id="GO:0050909">
    <property type="term" value="P:sensory perception of taste"/>
    <property type="evidence" value="ECO:0007669"/>
    <property type="project" value="InterPro"/>
</dbReference>
<sequence>MIIDRKTCGRFLNRFIYYYFKILGVWSFKYSNERVLVRCYVATIYICTLCVIYVVLFILLMKFRMTHVLPCETPLVMIADALSIILEFLTILSIWINAAFSQDLLRVIINGFNDLSASLRALEIETNNDTIVKKSNYLALLVNSVYFCLNTYNMLVFFDVTIVGLDRMVLWFIFNTFRVLPHTCTVYFICAVLNVKRHLSIVNDCVKKLPINMSQLNIHRGRSCSCDNEIMCLRVLAEVHMELRGILKIIEQYFRAPMLFILLTHFVDMASYLYVICLHSMNKFTISLKLAIFITWLIIHTIEVLITNEVINDVVLQANAMGNTFHHMITEYYPVYVVNTVKIISLRILQKPLKFSLFGIICLHSSLLFTVSDIFYFYNLEMFIFIIVFRFSVRWQSTSS</sequence>
<evidence type="ECO:0000256" key="5">
    <source>
        <dbReference type="ARBA" id="ARBA00023136"/>
    </source>
</evidence>
<accession>A0A0C9QDA3</accession>
<name>A0A0C9QDA3_9HYME</name>
<evidence type="ECO:0000313" key="7">
    <source>
        <dbReference type="EMBL" id="JAG82150.1"/>
    </source>
</evidence>
<gene>
    <name evidence="7" type="primary">YE031</name>
    <name evidence="7" type="ORF">g.59384</name>
</gene>
<keyword evidence="6" id="KW-0675">Receptor</keyword>
<keyword evidence="6" id="KW-0807">Transducer</keyword>
<dbReference type="GO" id="GO:0005886">
    <property type="term" value="C:plasma membrane"/>
    <property type="evidence" value="ECO:0007669"/>
    <property type="project" value="UniProtKB-SubCell"/>
</dbReference>
<dbReference type="InterPro" id="IPR013604">
    <property type="entry name" value="7TM_chemorcpt"/>
</dbReference>
<dbReference type="GO" id="GO:0007165">
    <property type="term" value="P:signal transduction"/>
    <property type="evidence" value="ECO:0007669"/>
    <property type="project" value="UniProtKB-KW"/>
</dbReference>
<protein>
    <recommendedName>
        <fullName evidence="6">Gustatory receptor</fullName>
    </recommendedName>
</protein>
<dbReference type="AlphaFoldDB" id="A0A0C9QDA3"/>
<feature type="transmembrane region" description="Helical" evidence="6">
    <location>
        <begin position="137"/>
        <end position="158"/>
    </location>
</feature>
<keyword evidence="4 6" id="KW-1133">Transmembrane helix</keyword>
<proteinExistence type="inferred from homology"/>
<evidence type="ECO:0000256" key="6">
    <source>
        <dbReference type="RuleBase" id="RU363108"/>
    </source>
</evidence>
<comment type="subcellular location">
    <subcellularLocation>
        <location evidence="1 6">Cell membrane</location>
        <topology evidence="1 6">Multi-pass membrane protein</topology>
    </subcellularLocation>
</comment>
<feature type="transmembrane region" description="Helical" evidence="6">
    <location>
        <begin position="75"/>
        <end position="96"/>
    </location>
</feature>
<feature type="transmembrane region" description="Helical" evidence="6">
    <location>
        <begin position="40"/>
        <end position="63"/>
    </location>
</feature>
<keyword evidence="2 6" id="KW-1003">Cell membrane</keyword>
<evidence type="ECO:0000256" key="2">
    <source>
        <dbReference type="ARBA" id="ARBA00022475"/>
    </source>
</evidence>
<reference evidence="7" key="1">
    <citation type="submission" date="2015-01" db="EMBL/GenBank/DDBJ databases">
        <title>Transcriptome Assembly of Fopius arisanus.</title>
        <authorList>
            <person name="Geib S."/>
        </authorList>
    </citation>
    <scope>NUCLEOTIDE SEQUENCE</scope>
</reference>
<feature type="transmembrane region" description="Helical" evidence="6">
    <location>
        <begin position="286"/>
        <end position="306"/>
    </location>
</feature>
<organism evidence="7">
    <name type="scientific">Fopius arisanus</name>
    <dbReference type="NCBI Taxonomy" id="64838"/>
    <lineage>
        <taxon>Eukaryota</taxon>
        <taxon>Metazoa</taxon>
        <taxon>Ecdysozoa</taxon>
        <taxon>Arthropoda</taxon>
        <taxon>Hexapoda</taxon>
        <taxon>Insecta</taxon>
        <taxon>Pterygota</taxon>
        <taxon>Neoptera</taxon>
        <taxon>Endopterygota</taxon>
        <taxon>Hymenoptera</taxon>
        <taxon>Apocrita</taxon>
        <taxon>Ichneumonoidea</taxon>
        <taxon>Braconidae</taxon>
        <taxon>Opiinae</taxon>
        <taxon>Fopius</taxon>
    </lineage>
</organism>
<keyword evidence="5 6" id="KW-0472">Membrane</keyword>
<dbReference type="EMBL" id="GBYB01012383">
    <property type="protein sequence ID" value="JAG82150.1"/>
    <property type="molecule type" value="Transcribed_RNA"/>
</dbReference>
<feature type="transmembrane region" description="Helical" evidence="6">
    <location>
        <begin position="253"/>
        <end position="274"/>
    </location>
</feature>
<evidence type="ECO:0000256" key="3">
    <source>
        <dbReference type="ARBA" id="ARBA00022692"/>
    </source>
</evidence>
<dbReference type="Pfam" id="PF08395">
    <property type="entry name" value="7tm_7"/>
    <property type="match status" value="1"/>
</dbReference>
<keyword evidence="3 6" id="KW-0812">Transmembrane</keyword>
<comment type="similarity">
    <text evidence="6">Belongs to the insect chemoreceptor superfamily. Gustatory receptor (GR) family.</text>
</comment>
<feature type="transmembrane region" description="Helical" evidence="6">
    <location>
        <begin position="375"/>
        <end position="393"/>
    </location>
</feature>